<evidence type="ECO:0000259" key="8">
    <source>
        <dbReference type="PROSITE" id="PS50850"/>
    </source>
</evidence>
<proteinExistence type="predicted"/>
<evidence type="ECO:0000313" key="10">
    <source>
        <dbReference type="Proteomes" id="UP000267536"/>
    </source>
</evidence>
<dbReference type="InterPro" id="IPR050171">
    <property type="entry name" value="MFS_Transporters"/>
</dbReference>
<dbReference type="GO" id="GO:0022857">
    <property type="term" value="F:transmembrane transporter activity"/>
    <property type="evidence" value="ECO:0007669"/>
    <property type="project" value="InterPro"/>
</dbReference>
<evidence type="ECO:0000256" key="5">
    <source>
        <dbReference type="ARBA" id="ARBA00022989"/>
    </source>
</evidence>
<feature type="domain" description="Major facilitator superfamily (MFS) profile" evidence="8">
    <location>
        <begin position="27"/>
        <end position="412"/>
    </location>
</feature>
<keyword evidence="4 7" id="KW-0812">Transmembrane</keyword>
<organism evidence="9 10">
    <name type="scientific">Gordonia oryzae</name>
    <dbReference type="NCBI Taxonomy" id="2487349"/>
    <lineage>
        <taxon>Bacteria</taxon>
        <taxon>Bacillati</taxon>
        <taxon>Actinomycetota</taxon>
        <taxon>Actinomycetes</taxon>
        <taxon>Mycobacteriales</taxon>
        <taxon>Gordoniaceae</taxon>
        <taxon>Gordonia</taxon>
    </lineage>
</organism>
<evidence type="ECO:0000256" key="2">
    <source>
        <dbReference type="ARBA" id="ARBA00022448"/>
    </source>
</evidence>
<feature type="transmembrane region" description="Helical" evidence="7">
    <location>
        <begin position="155"/>
        <end position="178"/>
    </location>
</feature>
<feature type="transmembrane region" description="Helical" evidence="7">
    <location>
        <begin position="184"/>
        <end position="204"/>
    </location>
</feature>
<dbReference type="SUPFAM" id="SSF103473">
    <property type="entry name" value="MFS general substrate transporter"/>
    <property type="match status" value="1"/>
</dbReference>
<feature type="transmembrane region" description="Helical" evidence="7">
    <location>
        <begin position="291"/>
        <end position="313"/>
    </location>
</feature>
<dbReference type="OrthoDB" id="3177957at2"/>
<keyword evidence="2" id="KW-0813">Transport</keyword>
<feature type="transmembrane region" description="Helical" evidence="7">
    <location>
        <begin position="387"/>
        <end position="408"/>
    </location>
</feature>
<dbReference type="RefSeq" id="WP_123929214.1">
    <property type="nucleotide sequence ID" value="NZ_JBPSDP010000006.1"/>
</dbReference>
<feature type="transmembrane region" description="Helical" evidence="7">
    <location>
        <begin position="235"/>
        <end position="259"/>
    </location>
</feature>
<comment type="caution">
    <text evidence="9">The sequence shown here is derived from an EMBL/GenBank/DDBJ whole genome shotgun (WGS) entry which is preliminary data.</text>
</comment>
<feature type="transmembrane region" description="Helical" evidence="7">
    <location>
        <begin position="57"/>
        <end position="82"/>
    </location>
</feature>
<dbReference type="InterPro" id="IPR011701">
    <property type="entry name" value="MFS"/>
</dbReference>
<feature type="transmembrane region" description="Helical" evidence="7">
    <location>
        <begin position="319"/>
        <end position="345"/>
    </location>
</feature>
<feature type="transmembrane region" description="Helical" evidence="7">
    <location>
        <begin position="122"/>
        <end position="143"/>
    </location>
</feature>
<evidence type="ECO:0000256" key="4">
    <source>
        <dbReference type="ARBA" id="ARBA00022692"/>
    </source>
</evidence>
<comment type="subcellular location">
    <subcellularLocation>
        <location evidence="1">Cell membrane</location>
        <topology evidence="1">Multi-pass membrane protein</topology>
    </subcellularLocation>
</comment>
<keyword evidence="3" id="KW-1003">Cell membrane</keyword>
<evidence type="ECO:0000256" key="1">
    <source>
        <dbReference type="ARBA" id="ARBA00004651"/>
    </source>
</evidence>
<sequence>MASHTPTPGRGGGDPRLPTRRTLGAGSAFAAAVAAFATVMMGTTLPTPLYAIYGAELSFGVTTTTVIFAVYAAGVSAALIVFGRWSDVIGRRPLLLGGVVISAISAVVFVTSGGLAELLAGRVISGLSAGIYTGTATAAVIELAPRSWQSRAPAIATAANMGGLGLGPLVAGILAQYVPAPLHTVFLVDLVALAVVGVAIWFVAEPAHLRPGARLSVQRLSVPPQVREVFTGPAIAAFAGFAVLGTFTAVAPSFLATVIGIDNHAAAGALVAVLLASSATIQILGRHAPTATALIAGCATLVVGVAVLAWSLAAASLTLMIVGAVIAGAGQGISFSKGMAAVVAASPADRRAEVTSTYFVVAYIALSVPIIGQGIAAAHWGLVTAGIAFDIGVGVLCAVAMVLIAVALRRGRSAGGDSATS</sequence>
<dbReference type="InterPro" id="IPR036259">
    <property type="entry name" value="MFS_trans_sf"/>
</dbReference>
<dbReference type="EMBL" id="RKMH01000007">
    <property type="protein sequence ID" value="RPA61222.1"/>
    <property type="molecule type" value="Genomic_DNA"/>
</dbReference>
<reference evidence="9 10" key="1">
    <citation type="submission" date="2018-11" db="EMBL/GenBank/DDBJ databases">
        <title>Draft genome sequence of Gordonia sp. RS15-1S isolated from rice stems.</title>
        <authorList>
            <person name="Muangham S."/>
        </authorList>
    </citation>
    <scope>NUCLEOTIDE SEQUENCE [LARGE SCALE GENOMIC DNA]</scope>
    <source>
        <strain evidence="9 10">RS15-1S</strain>
    </source>
</reference>
<gene>
    <name evidence="9" type="ORF">EF294_10550</name>
</gene>
<keyword evidence="5 7" id="KW-1133">Transmembrane helix</keyword>
<evidence type="ECO:0000313" key="9">
    <source>
        <dbReference type="EMBL" id="RPA61222.1"/>
    </source>
</evidence>
<dbReference type="PANTHER" id="PTHR23517:SF13">
    <property type="entry name" value="MAJOR FACILITATOR SUPERFAMILY MFS_1"/>
    <property type="match status" value="1"/>
</dbReference>
<feature type="transmembrane region" description="Helical" evidence="7">
    <location>
        <begin position="94"/>
        <end position="116"/>
    </location>
</feature>
<feature type="transmembrane region" description="Helical" evidence="7">
    <location>
        <begin position="357"/>
        <end position="381"/>
    </location>
</feature>
<dbReference type="PANTHER" id="PTHR23517">
    <property type="entry name" value="RESISTANCE PROTEIN MDTM, PUTATIVE-RELATED-RELATED"/>
    <property type="match status" value="1"/>
</dbReference>
<feature type="transmembrane region" description="Helical" evidence="7">
    <location>
        <begin position="265"/>
        <end position="284"/>
    </location>
</feature>
<evidence type="ECO:0000256" key="6">
    <source>
        <dbReference type="ARBA" id="ARBA00023136"/>
    </source>
</evidence>
<keyword evidence="6 7" id="KW-0472">Membrane</keyword>
<evidence type="ECO:0000256" key="3">
    <source>
        <dbReference type="ARBA" id="ARBA00022475"/>
    </source>
</evidence>
<dbReference type="InterPro" id="IPR020846">
    <property type="entry name" value="MFS_dom"/>
</dbReference>
<name>A0A3N4GEP4_9ACTN</name>
<dbReference type="Pfam" id="PF07690">
    <property type="entry name" value="MFS_1"/>
    <property type="match status" value="1"/>
</dbReference>
<dbReference type="Proteomes" id="UP000267536">
    <property type="component" value="Unassembled WGS sequence"/>
</dbReference>
<feature type="transmembrane region" description="Helical" evidence="7">
    <location>
        <begin position="23"/>
        <end position="45"/>
    </location>
</feature>
<dbReference type="Gene3D" id="1.20.1250.20">
    <property type="entry name" value="MFS general substrate transporter like domains"/>
    <property type="match status" value="1"/>
</dbReference>
<protein>
    <submittedName>
        <fullName evidence="9">MFS transporter</fullName>
    </submittedName>
</protein>
<evidence type="ECO:0000256" key="7">
    <source>
        <dbReference type="SAM" id="Phobius"/>
    </source>
</evidence>
<dbReference type="GO" id="GO:0005886">
    <property type="term" value="C:plasma membrane"/>
    <property type="evidence" value="ECO:0007669"/>
    <property type="project" value="UniProtKB-SubCell"/>
</dbReference>
<accession>A0A3N4GEP4</accession>
<dbReference type="AlphaFoldDB" id="A0A3N4GEP4"/>
<keyword evidence="10" id="KW-1185">Reference proteome</keyword>
<dbReference type="PROSITE" id="PS50850">
    <property type="entry name" value="MFS"/>
    <property type="match status" value="1"/>
</dbReference>